<dbReference type="InterPro" id="IPR003439">
    <property type="entry name" value="ABC_transporter-like_ATP-bd"/>
</dbReference>
<gene>
    <name evidence="10" type="ORF">F4560_002854</name>
</gene>
<keyword evidence="5 7" id="KW-1133">Transmembrane helix</keyword>
<keyword evidence="11" id="KW-1185">Reference proteome</keyword>
<accession>A0A7W9HJ85</accession>
<dbReference type="RefSeq" id="WP_312869302.1">
    <property type="nucleotide sequence ID" value="NZ_JACHMO010000001.1"/>
</dbReference>
<dbReference type="SUPFAM" id="SSF90123">
    <property type="entry name" value="ABC transporter transmembrane region"/>
    <property type="match status" value="1"/>
</dbReference>
<dbReference type="Pfam" id="PF00005">
    <property type="entry name" value="ABC_tran"/>
    <property type="match status" value="1"/>
</dbReference>
<dbReference type="GO" id="GO:0005886">
    <property type="term" value="C:plasma membrane"/>
    <property type="evidence" value="ECO:0007669"/>
    <property type="project" value="UniProtKB-SubCell"/>
</dbReference>
<dbReference type="GO" id="GO:0005524">
    <property type="term" value="F:ATP binding"/>
    <property type="evidence" value="ECO:0007669"/>
    <property type="project" value="UniProtKB-KW"/>
</dbReference>
<dbReference type="SUPFAM" id="SSF52540">
    <property type="entry name" value="P-loop containing nucleoside triphosphate hydrolases"/>
    <property type="match status" value="1"/>
</dbReference>
<sequence length="604" mass="64212">MKALMTSCTRVFLVSWRQSRTKALVAVVLMLSGAAAMPLTALALGRFTEAVIAGDGRAAVLAGVAVAVGLAAGLNLAHFAHIAYFELSELSLLELDQRLIASATDSRGLRAHERADHADKLDLVLRDLSRFNTAVHALLGIAGMVLAMGITAVLLAGLNPLLLVLLPLAVVPLLTSHRAERVLDRAKVRAAEPTRLATSLFKLTTDAGTASELRVFRMEQELLRRHRLLWGEAARGLAGAHAGAGLLRAAGQVVFAAAYAGGVLLVVRDAVQGRSTVGDVVLSITLAAQVNQQVASTVSSVADLQRLAATFGRLDELTAVEAAPAEPEDQRPPERLRHGIDLVDVTFAYTEDANPVLRDVTVHLPAGSTVAIVGENGAGKTTLVKLLCGFYRPSAGQLLVDGVDLDRIPASAWRARLAAGFQDAVRWELTAREAVGVGDLAALASTRADEAVLRALDRARADNLLARLDDGLDTQLGKSYGDGVELSGGQWQKLALGRAFMREQPLLLVLDEPTSAMDAEAEHALFERYIEQARRSAARSGAITLLVSHRFSTVRSADLILVVAGGRLVEAGGHDDLMRSDGLYAELRRLQARAYADSADGDRN</sequence>
<evidence type="ECO:0000313" key="11">
    <source>
        <dbReference type="Proteomes" id="UP000552097"/>
    </source>
</evidence>
<feature type="transmembrane region" description="Helical" evidence="7">
    <location>
        <begin position="59"/>
        <end position="85"/>
    </location>
</feature>
<evidence type="ECO:0000259" key="9">
    <source>
        <dbReference type="PROSITE" id="PS50929"/>
    </source>
</evidence>
<keyword evidence="2 7" id="KW-0812">Transmembrane</keyword>
<evidence type="ECO:0000256" key="3">
    <source>
        <dbReference type="ARBA" id="ARBA00022741"/>
    </source>
</evidence>
<evidence type="ECO:0000256" key="5">
    <source>
        <dbReference type="ARBA" id="ARBA00022989"/>
    </source>
</evidence>
<keyword evidence="6 7" id="KW-0472">Membrane</keyword>
<dbReference type="InterPro" id="IPR036640">
    <property type="entry name" value="ABC1_TM_sf"/>
</dbReference>
<reference evidence="10 11" key="1">
    <citation type="submission" date="2020-08" db="EMBL/GenBank/DDBJ databases">
        <title>Sequencing the genomes of 1000 actinobacteria strains.</title>
        <authorList>
            <person name="Klenk H.-P."/>
        </authorList>
    </citation>
    <scope>NUCLEOTIDE SEQUENCE [LARGE SCALE GENOMIC DNA]</scope>
    <source>
        <strain evidence="10 11">DSM 45486</strain>
    </source>
</reference>
<feature type="transmembrane region" description="Helical" evidence="7">
    <location>
        <begin position="135"/>
        <end position="155"/>
    </location>
</feature>
<dbReference type="PROSITE" id="PS50893">
    <property type="entry name" value="ABC_TRANSPORTER_2"/>
    <property type="match status" value="1"/>
</dbReference>
<protein>
    <submittedName>
        <fullName evidence="10">ATP-binding cassette subfamily B protein</fullName>
    </submittedName>
</protein>
<evidence type="ECO:0000256" key="1">
    <source>
        <dbReference type="ARBA" id="ARBA00004651"/>
    </source>
</evidence>
<dbReference type="InterPro" id="IPR017871">
    <property type="entry name" value="ABC_transporter-like_CS"/>
</dbReference>
<dbReference type="Proteomes" id="UP000552097">
    <property type="component" value="Unassembled WGS sequence"/>
</dbReference>
<keyword evidence="4 10" id="KW-0067">ATP-binding</keyword>
<dbReference type="InterPro" id="IPR027417">
    <property type="entry name" value="P-loop_NTPase"/>
</dbReference>
<organism evidence="10 11">
    <name type="scientific">Saccharothrix ecbatanensis</name>
    <dbReference type="NCBI Taxonomy" id="1105145"/>
    <lineage>
        <taxon>Bacteria</taxon>
        <taxon>Bacillati</taxon>
        <taxon>Actinomycetota</taxon>
        <taxon>Actinomycetes</taxon>
        <taxon>Pseudonocardiales</taxon>
        <taxon>Pseudonocardiaceae</taxon>
        <taxon>Saccharothrix</taxon>
    </lineage>
</organism>
<dbReference type="InterPro" id="IPR011527">
    <property type="entry name" value="ABC1_TM_dom"/>
</dbReference>
<dbReference type="PANTHER" id="PTHR43394:SF1">
    <property type="entry name" value="ATP-BINDING CASSETTE SUB-FAMILY B MEMBER 10, MITOCHONDRIAL"/>
    <property type="match status" value="1"/>
</dbReference>
<dbReference type="Gene3D" id="1.20.1560.10">
    <property type="entry name" value="ABC transporter type 1, transmembrane domain"/>
    <property type="match status" value="1"/>
</dbReference>
<name>A0A7W9HJ85_9PSEU</name>
<evidence type="ECO:0000256" key="6">
    <source>
        <dbReference type="ARBA" id="ARBA00023136"/>
    </source>
</evidence>
<evidence type="ECO:0000256" key="4">
    <source>
        <dbReference type="ARBA" id="ARBA00022840"/>
    </source>
</evidence>
<dbReference type="AlphaFoldDB" id="A0A7W9HJ85"/>
<dbReference type="InterPro" id="IPR003593">
    <property type="entry name" value="AAA+_ATPase"/>
</dbReference>
<proteinExistence type="predicted"/>
<dbReference type="PANTHER" id="PTHR43394">
    <property type="entry name" value="ATP-DEPENDENT PERMEASE MDL1, MITOCHONDRIAL"/>
    <property type="match status" value="1"/>
</dbReference>
<dbReference type="GO" id="GO:0016887">
    <property type="term" value="F:ATP hydrolysis activity"/>
    <property type="evidence" value="ECO:0007669"/>
    <property type="project" value="InterPro"/>
</dbReference>
<evidence type="ECO:0000256" key="7">
    <source>
        <dbReference type="SAM" id="Phobius"/>
    </source>
</evidence>
<dbReference type="PROSITE" id="PS50929">
    <property type="entry name" value="ABC_TM1F"/>
    <property type="match status" value="1"/>
</dbReference>
<feature type="domain" description="ABC transporter" evidence="8">
    <location>
        <begin position="340"/>
        <end position="590"/>
    </location>
</feature>
<evidence type="ECO:0000313" key="10">
    <source>
        <dbReference type="EMBL" id="MBB5803086.1"/>
    </source>
</evidence>
<evidence type="ECO:0000259" key="8">
    <source>
        <dbReference type="PROSITE" id="PS50893"/>
    </source>
</evidence>
<keyword evidence="3" id="KW-0547">Nucleotide-binding</keyword>
<comment type="subcellular location">
    <subcellularLocation>
        <location evidence="1">Cell membrane</location>
        <topology evidence="1">Multi-pass membrane protein</topology>
    </subcellularLocation>
</comment>
<dbReference type="EMBL" id="JACHMO010000001">
    <property type="protein sequence ID" value="MBB5803086.1"/>
    <property type="molecule type" value="Genomic_DNA"/>
</dbReference>
<dbReference type="GO" id="GO:0015421">
    <property type="term" value="F:ABC-type oligopeptide transporter activity"/>
    <property type="evidence" value="ECO:0007669"/>
    <property type="project" value="TreeGrafter"/>
</dbReference>
<dbReference type="Gene3D" id="3.40.50.300">
    <property type="entry name" value="P-loop containing nucleotide triphosphate hydrolases"/>
    <property type="match status" value="1"/>
</dbReference>
<feature type="domain" description="ABC transmembrane type-1" evidence="9">
    <location>
        <begin position="24"/>
        <end position="306"/>
    </location>
</feature>
<evidence type="ECO:0000256" key="2">
    <source>
        <dbReference type="ARBA" id="ARBA00022692"/>
    </source>
</evidence>
<dbReference type="SMART" id="SM00382">
    <property type="entry name" value="AAA"/>
    <property type="match status" value="1"/>
</dbReference>
<dbReference type="InterPro" id="IPR039421">
    <property type="entry name" value="Type_1_exporter"/>
</dbReference>
<comment type="caution">
    <text evidence="10">The sequence shown here is derived from an EMBL/GenBank/DDBJ whole genome shotgun (WGS) entry which is preliminary data.</text>
</comment>
<dbReference type="PROSITE" id="PS00211">
    <property type="entry name" value="ABC_TRANSPORTER_1"/>
    <property type="match status" value="1"/>
</dbReference>